<dbReference type="SUPFAM" id="SSF51182">
    <property type="entry name" value="RmlC-like cupins"/>
    <property type="match status" value="1"/>
</dbReference>
<dbReference type="RefSeq" id="XP_030997823.1">
    <property type="nucleotide sequence ID" value="XM_031138481.1"/>
</dbReference>
<dbReference type="InParanoid" id="A0A507B1G5"/>
<dbReference type="STRING" id="1093900.A0A507B1G5"/>
<evidence type="ECO:0000256" key="1">
    <source>
        <dbReference type="SAM" id="MobiDB-lite"/>
    </source>
</evidence>
<dbReference type="OrthoDB" id="5043642at2759"/>
<organism evidence="2 3">
    <name type="scientific">Thyridium curvatum</name>
    <dbReference type="NCBI Taxonomy" id="1093900"/>
    <lineage>
        <taxon>Eukaryota</taxon>
        <taxon>Fungi</taxon>
        <taxon>Dikarya</taxon>
        <taxon>Ascomycota</taxon>
        <taxon>Pezizomycotina</taxon>
        <taxon>Sordariomycetes</taxon>
        <taxon>Sordariomycetidae</taxon>
        <taxon>Thyridiales</taxon>
        <taxon>Thyridiaceae</taxon>
        <taxon>Thyridium</taxon>
    </lineage>
</organism>
<comment type="caution">
    <text evidence="2">The sequence shown here is derived from an EMBL/GenBank/DDBJ whole genome shotgun (WGS) entry which is preliminary data.</text>
</comment>
<evidence type="ECO:0000313" key="3">
    <source>
        <dbReference type="Proteomes" id="UP000319257"/>
    </source>
</evidence>
<reference evidence="2 3" key="1">
    <citation type="submission" date="2019-06" db="EMBL/GenBank/DDBJ databases">
        <title>Draft genome sequence of the filamentous fungus Phialemoniopsis curvata isolated from diesel fuel.</title>
        <authorList>
            <person name="Varaljay V.A."/>
            <person name="Lyon W.J."/>
            <person name="Crouch A.L."/>
            <person name="Drake C.E."/>
            <person name="Hollomon J.M."/>
            <person name="Nadeau L.J."/>
            <person name="Nunn H.S."/>
            <person name="Stevenson B.S."/>
            <person name="Bojanowski C.L."/>
            <person name="Crookes-Goodson W.J."/>
        </authorList>
    </citation>
    <scope>NUCLEOTIDE SEQUENCE [LARGE SCALE GENOMIC DNA]</scope>
    <source>
        <strain evidence="2 3">D216</strain>
    </source>
</reference>
<dbReference type="Pfam" id="PF11927">
    <property type="entry name" value="HODM_asu-like"/>
    <property type="match status" value="1"/>
</dbReference>
<sequence>MPNPPKIIPRDATNWTSQPIIDLTRTTSRFDDVLHRGPCAPSLSSEVGHNRLRAILPTRLTALAPRLMPYSKDATAIYYALRIYEEGQIEDQLRCLVLAATQKFALRRSASIKDFWIALPGVVDFCHELSAVTVRDLVLSLTLGARGTDKRALATGSGLGMLLSDLYQLFRAEAEGWDDVDEVTWMSGVRAKAIVEEQTAWQLTKQGKAEPDPPYKNLPLEIPRRVEAQARGEGEGERSSKRRRFNTPCIEVRWMSRKEPRNGESSRRLLYLRADDAEWDKKFPIPDQPKVAATGSSPGKIKVKEPLPEITIEPRHGFDWEKTEPIQLRPYKPIYHITMGLQLENPSNLILVDRNYKDRVDARRELIRHHPQTVLGCTPEGCSAVREVYTYLMFQYLPTRYPSMFNARRDLNRFQNLVTGKAFPLSCPEDPREALAILGETVEDDMFLVQNTEHGHRSVAFVCCHPSGFDPSQKLGKGLREIHGPVPHYDKIGPSMEKFFGRLEVGKNVKRMNQWSVVATPELFSPSKNHVHVGEDVKEDDEIDIQQASFIKPEASRPHHNHFLSPDTPPNLLAFACRPSNLSWRLTNYNMLSLIRAPMPPRANRASDNPVLYEDGASALEFHAAGADYVLRNTHPPWDDNKPSIVVPPLHYHIKQTEHFKIVSGECHLFKDTDSHPWKTLSADDSDSPKTASIPPETYHTIHNASKTKPLVLDVKLTPEDYEAEQRFFRNFFGYVDDCRRAGTAPSIFQLMVFLRAADTPLGLPMPTTWLRIAVSRIFMDAMGWWGKWMLGYEESYEEYFAEKKSL</sequence>
<dbReference type="InterPro" id="IPR021848">
    <property type="entry name" value="HODM_asu-like"/>
</dbReference>
<protein>
    <submittedName>
        <fullName evidence="2">Uncharacterized protein</fullName>
    </submittedName>
</protein>
<feature type="compositionally biased region" description="Basic and acidic residues" evidence="1">
    <location>
        <begin position="224"/>
        <end position="239"/>
    </location>
</feature>
<accession>A0A507B1G5</accession>
<dbReference type="GeneID" id="41971554"/>
<dbReference type="AlphaFoldDB" id="A0A507B1G5"/>
<evidence type="ECO:0000313" key="2">
    <source>
        <dbReference type="EMBL" id="TPX16112.1"/>
    </source>
</evidence>
<dbReference type="Gene3D" id="2.60.120.10">
    <property type="entry name" value="Jelly Rolls"/>
    <property type="match status" value="1"/>
</dbReference>
<dbReference type="CDD" id="cd02208">
    <property type="entry name" value="cupin_RmlC-like"/>
    <property type="match status" value="1"/>
</dbReference>
<proteinExistence type="predicted"/>
<feature type="region of interest" description="Disordered" evidence="1">
    <location>
        <begin position="224"/>
        <end position="243"/>
    </location>
</feature>
<dbReference type="Proteomes" id="UP000319257">
    <property type="component" value="Unassembled WGS sequence"/>
</dbReference>
<dbReference type="EMBL" id="SKBQ01000019">
    <property type="protein sequence ID" value="TPX16112.1"/>
    <property type="molecule type" value="Genomic_DNA"/>
</dbReference>
<gene>
    <name evidence="2" type="ORF">E0L32_004107</name>
</gene>
<name>A0A507B1G5_9PEZI</name>
<dbReference type="InterPro" id="IPR011051">
    <property type="entry name" value="RmlC_Cupin_sf"/>
</dbReference>
<dbReference type="InterPro" id="IPR014710">
    <property type="entry name" value="RmlC-like_jellyroll"/>
</dbReference>
<keyword evidence="3" id="KW-1185">Reference proteome</keyword>